<dbReference type="Pfam" id="PF05443">
    <property type="entry name" value="ROS_MUCR"/>
    <property type="match status" value="1"/>
</dbReference>
<comment type="similarity">
    <text evidence="1">Belongs to the ros/MucR family.</text>
</comment>
<protein>
    <submittedName>
        <fullName evidence="2">MucR family transcriptional regulator</fullName>
    </submittedName>
</protein>
<sequence>MNKAQERAAEIAAQVLSAYLSNNTVSSDDLPALAARTYAALEAVFAGPAATPTPVSAPTAAEIAASVTPDAIISFENGRRYRSLRRHLNQLGLTDDQYRAKWGLPVDYPLVAQSFSDLRSSAARAQRFGGVSVAAE</sequence>
<keyword evidence="3" id="KW-1185">Reference proteome</keyword>
<proteinExistence type="inferred from homology"/>
<evidence type="ECO:0000313" key="2">
    <source>
        <dbReference type="EMBL" id="USQ97952.1"/>
    </source>
</evidence>
<accession>A0ABY4ZYR8</accession>
<dbReference type="Proteomes" id="UP001057520">
    <property type="component" value="Chromosome"/>
</dbReference>
<organism evidence="2 3">
    <name type="scientific">Caulobacter segnis</name>
    <dbReference type="NCBI Taxonomy" id="88688"/>
    <lineage>
        <taxon>Bacteria</taxon>
        <taxon>Pseudomonadati</taxon>
        <taxon>Pseudomonadota</taxon>
        <taxon>Alphaproteobacteria</taxon>
        <taxon>Caulobacterales</taxon>
        <taxon>Caulobacteraceae</taxon>
        <taxon>Caulobacter</taxon>
    </lineage>
</organism>
<name>A0ABY4ZYR8_9CAUL</name>
<gene>
    <name evidence="2" type="ORF">MZV50_10600</name>
</gene>
<dbReference type="EMBL" id="CP096040">
    <property type="protein sequence ID" value="USQ97952.1"/>
    <property type="molecule type" value="Genomic_DNA"/>
</dbReference>
<dbReference type="Gene3D" id="1.10.10.1550">
    <property type="entry name" value="ROS/MUCR transcriptional regulator protein"/>
    <property type="match status" value="1"/>
</dbReference>
<evidence type="ECO:0000256" key="1">
    <source>
        <dbReference type="ARBA" id="ARBA00007031"/>
    </source>
</evidence>
<dbReference type="InterPro" id="IPR041920">
    <property type="entry name" value="ROS/MUCR_sf"/>
</dbReference>
<evidence type="ECO:0000313" key="3">
    <source>
        <dbReference type="Proteomes" id="UP001057520"/>
    </source>
</evidence>
<dbReference type="InterPro" id="IPR008807">
    <property type="entry name" value="ROS_MUCR"/>
</dbReference>
<reference evidence="2 3" key="1">
    <citation type="submission" date="2022-04" db="EMBL/GenBank/DDBJ databases">
        <title>Genome sequence of soybean root-associated Caulobacter segnis RL271.</title>
        <authorList>
            <person name="Longley R."/>
            <person name="Bonito G."/>
            <person name="Trigodet F."/>
            <person name="Crosson S."/>
            <person name="Fiebig A."/>
        </authorList>
    </citation>
    <scope>NUCLEOTIDE SEQUENCE [LARGE SCALE GENOMIC DNA]</scope>
    <source>
        <strain evidence="2 3">RL271</strain>
    </source>
</reference>